<dbReference type="GO" id="GO:0036524">
    <property type="term" value="F:protein deglycase activity"/>
    <property type="evidence" value="ECO:0007669"/>
    <property type="project" value="UniProtKB-EC"/>
</dbReference>
<evidence type="ECO:0000259" key="4">
    <source>
        <dbReference type="Pfam" id="PF01965"/>
    </source>
</evidence>
<dbReference type="InterPro" id="IPR029062">
    <property type="entry name" value="Class_I_gatase-like"/>
</dbReference>
<keyword evidence="1" id="KW-0346">Stress response</keyword>
<dbReference type="CDD" id="cd03141">
    <property type="entry name" value="GATase1_Hsp31_like"/>
    <property type="match status" value="1"/>
</dbReference>
<dbReference type="InterPro" id="IPR050325">
    <property type="entry name" value="Prot/Nucl_acid_deglycase"/>
</dbReference>
<keyword evidence="5" id="KW-0378">Hydrolase</keyword>
<dbReference type="Pfam" id="PF01965">
    <property type="entry name" value="DJ-1_PfpI"/>
    <property type="match status" value="1"/>
</dbReference>
<dbReference type="Gene3D" id="3.40.50.880">
    <property type="match status" value="1"/>
</dbReference>
<dbReference type="SUPFAM" id="SSF52317">
    <property type="entry name" value="Class I glutamine amidotransferase-like"/>
    <property type="match status" value="1"/>
</dbReference>
<keyword evidence="6" id="KW-1185">Reference proteome</keyword>
<gene>
    <name evidence="5" type="primary">hchA_2</name>
    <name evidence="5" type="ORF">LMG26411_03660</name>
</gene>
<dbReference type="RefSeq" id="WP_211954669.1">
    <property type="nucleotide sequence ID" value="NZ_CAJPVI010000021.1"/>
</dbReference>
<keyword evidence="2" id="KW-0456">Lyase</keyword>
<evidence type="ECO:0000256" key="1">
    <source>
        <dbReference type="ARBA" id="ARBA00023016"/>
    </source>
</evidence>
<reference evidence="5 6" key="1">
    <citation type="submission" date="2021-03" db="EMBL/GenBank/DDBJ databases">
        <authorList>
            <person name="Peeters C."/>
        </authorList>
    </citation>
    <scope>NUCLEOTIDE SEQUENCE [LARGE SCALE GENOMIC DNA]</scope>
    <source>
        <strain evidence="5 6">LMG 26411</strain>
    </source>
</reference>
<proteinExistence type="inferred from homology"/>
<dbReference type="InterPro" id="IPR002818">
    <property type="entry name" value="DJ-1/PfpI"/>
</dbReference>
<dbReference type="Proteomes" id="UP000672657">
    <property type="component" value="Unassembled WGS sequence"/>
</dbReference>
<accession>A0ABN7PZM6</accession>
<sequence>MKVLIVLTSHDQLGNTGEKTGFWLEELAAPYYVLKDAGVNVTLASVKGGQPPLDPKSNDPSFQTPATRRFEADADAKADLSSTQKLSDVSAGDYDAVFYPGGHGPMWDLAEDANSKALIEATFASGKPVALVCHAPGVLRHVKAQDGSPLVKGKNVTGFTNSEEQAVGLTDVVPFLVEDMLKANGASYSKAGDWQPYVVTDGLLITGQNPASSDPAANALLTMLKHRESRNS</sequence>
<evidence type="ECO:0000313" key="6">
    <source>
        <dbReference type="Proteomes" id="UP000672657"/>
    </source>
</evidence>
<evidence type="ECO:0000313" key="5">
    <source>
        <dbReference type="EMBL" id="CAG2149983.1"/>
    </source>
</evidence>
<dbReference type="EC" id="3.5.1.124" evidence="5"/>
<comment type="similarity">
    <text evidence="3">Belongs to the peptidase C56 family. HSP31-like subfamily.</text>
</comment>
<comment type="caution">
    <text evidence="5">The sequence shown here is derived from an EMBL/GenBank/DDBJ whole genome shotgun (WGS) entry which is preliminary data.</text>
</comment>
<dbReference type="PANTHER" id="PTHR48094">
    <property type="entry name" value="PROTEIN/NUCLEIC ACID DEGLYCASE DJ-1-RELATED"/>
    <property type="match status" value="1"/>
</dbReference>
<evidence type="ECO:0000256" key="2">
    <source>
        <dbReference type="ARBA" id="ARBA00023239"/>
    </source>
</evidence>
<organism evidence="5 6">
    <name type="scientific">Cupriavidus numazuensis</name>
    <dbReference type="NCBI Taxonomy" id="221992"/>
    <lineage>
        <taxon>Bacteria</taxon>
        <taxon>Pseudomonadati</taxon>
        <taxon>Pseudomonadota</taxon>
        <taxon>Betaproteobacteria</taxon>
        <taxon>Burkholderiales</taxon>
        <taxon>Burkholderiaceae</taxon>
        <taxon>Cupriavidus</taxon>
    </lineage>
</organism>
<dbReference type="EMBL" id="CAJPVI010000021">
    <property type="protein sequence ID" value="CAG2149983.1"/>
    <property type="molecule type" value="Genomic_DNA"/>
</dbReference>
<dbReference type="PANTHER" id="PTHR48094:SF11">
    <property type="entry name" value="GLUTATHIONE-INDEPENDENT GLYOXALASE HSP31-RELATED"/>
    <property type="match status" value="1"/>
</dbReference>
<evidence type="ECO:0000256" key="3">
    <source>
        <dbReference type="ARBA" id="ARBA00038493"/>
    </source>
</evidence>
<feature type="domain" description="DJ-1/PfpI" evidence="4">
    <location>
        <begin position="25"/>
        <end position="218"/>
    </location>
</feature>
<protein>
    <submittedName>
        <fullName evidence="5">Protein/nucleic acid deglycase HchA</fullName>
        <ecNumber evidence="5">3.5.1.124</ecNumber>
    </submittedName>
</protein>
<name>A0ABN7PZM6_9BURK</name>